<dbReference type="GO" id="GO:0005524">
    <property type="term" value="F:ATP binding"/>
    <property type="evidence" value="ECO:0007669"/>
    <property type="project" value="UniProtKB-KW"/>
</dbReference>
<dbReference type="InterPro" id="IPR025662">
    <property type="entry name" value="Sigma_54_int_dom_ATP-bd_1"/>
</dbReference>
<keyword evidence="3" id="KW-0805">Transcription regulation</keyword>
<dbReference type="Gene3D" id="1.10.10.60">
    <property type="entry name" value="Homeodomain-like"/>
    <property type="match status" value="1"/>
</dbReference>
<dbReference type="InterPro" id="IPR002197">
    <property type="entry name" value="HTH_Fis"/>
</dbReference>
<evidence type="ECO:0000256" key="2">
    <source>
        <dbReference type="ARBA" id="ARBA00022840"/>
    </source>
</evidence>
<dbReference type="NCBIfam" id="TIGR00229">
    <property type="entry name" value="sensory_box"/>
    <property type="match status" value="2"/>
</dbReference>
<dbReference type="Pfam" id="PF02954">
    <property type="entry name" value="HTH_8"/>
    <property type="match status" value="1"/>
</dbReference>
<dbReference type="PANTHER" id="PTHR32071">
    <property type="entry name" value="TRANSCRIPTIONAL REGULATORY PROTEIN"/>
    <property type="match status" value="1"/>
</dbReference>
<evidence type="ECO:0000256" key="4">
    <source>
        <dbReference type="ARBA" id="ARBA00023163"/>
    </source>
</evidence>
<dbReference type="PROSITE" id="PS00675">
    <property type="entry name" value="SIGMA54_INTERACT_1"/>
    <property type="match status" value="1"/>
</dbReference>
<dbReference type="InterPro" id="IPR003593">
    <property type="entry name" value="AAA+_ATPase"/>
</dbReference>
<dbReference type="GO" id="GO:0043565">
    <property type="term" value="F:sequence-specific DNA binding"/>
    <property type="evidence" value="ECO:0007669"/>
    <property type="project" value="InterPro"/>
</dbReference>
<dbReference type="SMART" id="SM00091">
    <property type="entry name" value="PAS"/>
    <property type="match status" value="2"/>
</dbReference>
<dbReference type="InterPro" id="IPR058031">
    <property type="entry name" value="AAA_lid_NorR"/>
</dbReference>
<dbReference type="InterPro" id="IPR027417">
    <property type="entry name" value="P-loop_NTPase"/>
</dbReference>
<dbReference type="SUPFAM" id="SSF46689">
    <property type="entry name" value="Homeodomain-like"/>
    <property type="match status" value="1"/>
</dbReference>
<dbReference type="FunFam" id="3.40.50.300:FF:000006">
    <property type="entry name" value="DNA-binding transcriptional regulator NtrC"/>
    <property type="match status" value="1"/>
</dbReference>
<protein>
    <submittedName>
        <fullName evidence="7">Sigma-54-dependent Fis family transcriptional regulator</fullName>
    </submittedName>
</protein>
<organism evidence="7 8">
    <name type="scientific">Paenisporosarcina quisquiliarum</name>
    <dbReference type="NCBI Taxonomy" id="365346"/>
    <lineage>
        <taxon>Bacteria</taxon>
        <taxon>Bacillati</taxon>
        <taxon>Bacillota</taxon>
        <taxon>Bacilli</taxon>
        <taxon>Bacillales</taxon>
        <taxon>Caryophanaceae</taxon>
        <taxon>Paenisporosarcina</taxon>
    </lineage>
</organism>
<accession>A0A9X3LHF0</accession>
<evidence type="ECO:0000256" key="3">
    <source>
        <dbReference type="ARBA" id="ARBA00023015"/>
    </source>
</evidence>
<dbReference type="InterPro" id="IPR002078">
    <property type="entry name" value="Sigma_54_int"/>
</dbReference>
<dbReference type="SMART" id="SM00382">
    <property type="entry name" value="AAA"/>
    <property type="match status" value="1"/>
</dbReference>
<dbReference type="PRINTS" id="PR01590">
    <property type="entry name" value="HTHFIS"/>
</dbReference>
<dbReference type="PROSITE" id="PS50112">
    <property type="entry name" value="PAS"/>
    <property type="match status" value="2"/>
</dbReference>
<dbReference type="SUPFAM" id="SSF55785">
    <property type="entry name" value="PYP-like sensor domain (PAS domain)"/>
    <property type="match status" value="2"/>
</dbReference>
<feature type="domain" description="PAS" evidence="6">
    <location>
        <begin position="117"/>
        <end position="187"/>
    </location>
</feature>
<feature type="domain" description="Sigma-54 factor interaction" evidence="5">
    <location>
        <begin position="370"/>
        <end position="600"/>
    </location>
</feature>
<dbReference type="Pfam" id="PF00989">
    <property type="entry name" value="PAS"/>
    <property type="match status" value="2"/>
</dbReference>
<dbReference type="SUPFAM" id="SSF52540">
    <property type="entry name" value="P-loop containing nucleoside triphosphate hydrolases"/>
    <property type="match status" value="1"/>
</dbReference>
<evidence type="ECO:0000313" key="7">
    <source>
        <dbReference type="EMBL" id="MCZ8537971.1"/>
    </source>
</evidence>
<dbReference type="RefSeq" id="WP_269927040.1">
    <property type="nucleotide sequence ID" value="NZ_JAMKBJ010000011.1"/>
</dbReference>
<dbReference type="PROSITE" id="PS50045">
    <property type="entry name" value="SIGMA54_INTERACT_4"/>
    <property type="match status" value="1"/>
</dbReference>
<dbReference type="Gene3D" id="3.30.450.20">
    <property type="entry name" value="PAS domain"/>
    <property type="match status" value="2"/>
</dbReference>
<evidence type="ECO:0000259" key="6">
    <source>
        <dbReference type="PROSITE" id="PS50112"/>
    </source>
</evidence>
<reference evidence="7" key="1">
    <citation type="submission" date="2022-05" db="EMBL/GenBank/DDBJ databases">
        <authorList>
            <person name="Colautti A."/>
            <person name="Iacumin L."/>
        </authorList>
    </citation>
    <scope>NUCLEOTIDE SEQUENCE</scope>
    <source>
        <strain evidence="7">SK 55</strain>
    </source>
</reference>
<evidence type="ECO:0000313" key="8">
    <source>
        <dbReference type="Proteomes" id="UP001152173"/>
    </source>
</evidence>
<dbReference type="InterPro" id="IPR000014">
    <property type="entry name" value="PAS"/>
</dbReference>
<keyword evidence="8" id="KW-1185">Reference proteome</keyword>
<dbReference type="Proteomes" id="UP001152173">
    <property type="component" value="Unassembled WGS sequence"/>
</dbReference>
<dbReference type="Gene3D" id="1.10.8.60">
    <property type="match status" value="1"/>
</dbReference>
<dbReference type="Gene3D" id="3.40.50.300">
    <property type="entry name" value="P-loop containing nucleotide triphosphate hydrolases"/>
    <property type="match status" value="1"/>
</dbReference>
<dbReference type="EMBL" id="JAMKBJ010000011">
    <property type="protein sequence ID" value="MCZ8537971.1"/>
    <property type="molecule type" value="Genomic_DNA"/>
</dbReference>
<dbReference type="AlphaFoldDB" id="A0A9X3LHF0"/>
<proteinExistence type="predicted"/>
<comment type="caution">
    <text evidence="7">The sequence shown here is derived from an EMBL/GenBank/DDBJ whole genome shotgun (WGS) entry which is preliminary data.</text>
</comment>
<feature type="domain" description="PAS" evidence="6">
    <location>
        <begin position="236"/>
        <end position="287"/>
    </location>
</feature>
<dbReference type="SUPFAM" id="SSF51735">
    <property type="entry name" value="NAD(P)-binding Rossmann-fold domains"/>
    <property type="match status" value="1"/>
</dbReference>
<dbReference type="CDD" id="cd00009">
    <property type="entry name" value="AAA"/>
    <property type="match status" value="1"/>
</dbReference>
<name>A0A9X3LHF0_9BACL</name>
<dbReference type="InterPro" id="IPR036291">
    <property type="entry name" value="NAD(P)-bd_dom_sf"/>
</dbReference>
<sequence>MSLQNVLIIGGGVGGTAILKLLLSAEFFCVKRVVDINEQAPAIQIAKENNIPASAEWKPYLTEELHMIFDLTGQPEVFEELLKARPARTVLIPGAVANMLIRLLREKDHFIQTIREETHKQQLIFNSIEEGMIGIDARGYVNFFNKSAERMTDISMDRALGKPIYEVIPSSELPRIFETGRTEVNRELILSNGTKIVTSRFPVIDEKGERIGAFSVFKDITEVVNLAGEITNLKEIQTMLQAIIQSSDDAISVVDEEGKGLLINPAYTRITGLQTDDIIGKPATADISEGESMHLKVLQTRKPIRGVNMRVGPLKREVIVNVAPIIVNNRLKGSVGVIHDMTEISSLMKELDRARSIIRTLESKYTFDDIIGDSHEMRISIEQAKLAAKTPVTVLLRGESGTGKELFAHAIHSSSDRKYNKFIRVNCAAIAEHLLESELFGYEEGAFVGAKQGGKRGLFEEANHGSIFLDEIGELSSNTQAKLLRVLQENEIVRVGGTKSIHIDVRVIAATNIHMEKAMLEGKFREDLYYRLNRMPIQIPPLRNHKQDIPAIAERLLVKLNQEYGRNVEGISEVALQRLIVYSWPGNVRELENIISRGMIFMKPTESILDDHHLPLSMLKHQEPDASKPAQEILPLADQMERMEKEILSSTMEMAKGNKSKTAKHLGISLRTLYYKLEKYGLE</sequence>
<dbReference type="Pfam" id="PF25601">
    <property type="entry name" value="AAA_lid_14"/>
    <property type="match status" value="1"/>
</dbReference>
<dbReference type="PANTHER" id="PTHR32071:SF121">
    <property type="entry name" value="SIGMA L-DEPENDENT TRANSCRIPTIONAL REGULATOR YQIR-RELATED"/>
    <property type="match status" value="1"/>
</dbReference>
<keyword evidence="1" id="KW-0547">Nucleotide-binding</keyword>
<keyword evidence="2" id="KW-0067">ATP-binding</keyword>
<evidence type="ECO:0000259" key="5">
    <source>
        <dbReference type="PROSITE" id="PS50045"/>
    </source>
</evidence>
<dbReference type="GO" id="GO:0006355">
    <property type="term" value="P:regulation of DNA-templated transcription"/>
    <property type="evidence" value="ECO:0007669"/>
    <property type="project" value="InterPro"/>
</dbReference>
<dbReference type="InterPro" id="IPR013767">
    <property type="entry name" value="PAS_fold"/>
</dbReference>
<dbReference type="PROSITE" id="PS00688">
    <property type="entry name" value="SIGMA54_INTERACT_3"/>
    <property type="match status" value="1"/>
</dbReference>
<dbReference type="InterPro" id="IPR035965">
    <property type="entry name" value="PAS-like_dom_sf"/>
</dbReference>
<keyword evidence="4" id="KW-0804">Transcription</keyword>
<dbReference type="InterPro" id="IPR009057">
    <property type="entry name" value="Homeodomain-like_sf"/>
</dbReference>
<dbReference type="Pfam" id="PF00158">
    <property type="entry name" value="Sigma54_activat"/>
    <property type="match status" value="1"/>
</dbReference>
<gene>
    <name evidence="7" type="ORF">M9R32_12315</name>
</gene>
<dbReference type="CDD" id="cd00130">
    <property type="entry name" value="PAS"/>
    <property type="match status" value="2"/>
</dbReference>
<dbReference type="InterPro" id="IPR025944">
    <property type="entry name" value="Sigma_54_int_dom_CS"/>
</dbReference>
<evidence type="ECO:0000256" key="1">
    <source>
        <dbReference type="ARBA" id="ARBA00022741"/>
    </source>
</evidence>